<evidence type="ECO:0000259" key="1">
    <source>
        <dbReference type="Pfam" id="PF12937"/>
    </source>
</evidence>
<gene>
    <name evidence="2" type="ORF">BD410DRAFT_786211</name>
</gene>
<dbReference type="Gene3D" id="1.20.1280.50">
    <property type="match status" value="1"/>
</dbReference>
<dbReference type="OrthoDB" id="2269034at2759"/>
<dbReference type="Proteomes" id="UP000294933">
    <property type="component" value="Unassembled WGS sequence"/>
</dbReference>
<dbReference type="VEuPathDB" id="FungiDB:BD410DRAFT_786211"/>
<evidence type="ECO:0000313" key="3">
    <source>
        <dbReference type="Proteomes" id="UP000294933"/>
    </source>
</evidence>
<proteinExistence type="predicted"/>
<dbReference type="STRING" id="50990.A0A4Y7Q954"/>
<keyword evidence="3" id="KW-1185">Reference proteome</keyword>
<dbReference type="SUPFAM" id="SSF52047">
    <property type="entry name" value="RNI-like"/>
    <property type="match status" value="1"/>
</dbReference>
<dbReference type="InterPro" id="IPR036047">
    <property type="entry name" value="F-box-like_dom_sf"/>
</dbReference>
<dbReference type="Pfam" id="PF12937">
    <property type="entry name" value="F-box-like"/>
    <property type="match status" value="1"/>
</dbReference>
<sequence>MNRLASPMMLSRVIPVPMRRRKFGIFKQKKVKELPVELLVEIFLYCLPTDGFPTPSRREAPILLGRVCRAWRAVSLATPRLWTQINLTPFPDTPYWTSKMFHQVGIFEWMRWSADCPLSFEIGSHIDRHDAFPLLPLTLQYEAHRWKAVHLRSTCFCVSYILDMLLKPGKTPMLTEIRFLNEEPFRDYPISCAPQLISIHLRAWYPSFLYSGKFAALRELRINPCENTRNIQAYSSMLAHCPSLKILEIVYPSLCLWGSTKPRELYIMRHLHTIILGGHNQPLPLKQLSQLDTPVLHSLAVSLWGPTNYPSKHVSKHLSTFLMRCGSQLQRLKVAGDFMSCSDLVECLRHTPLLQSLAVESIMLGMDLSTLCPRLVHFDVLWTRFWMEQTIIAVDVVVKRWKESRSGWSTIISPATLRVDREYLPAVLRLQEITECMERGMRVTSMPFDKECWWASHVPMPDLVSSGVSRF</sequence>
<feature type="domain" description="F-box" evidence="1">
    <location>
        <begin position="33"/>
        <end position="87"/>
    </location>
</feature>
<dbReference type="InterPro" id="IPR001810">
    <property type="entry name" value="F-box_dom"/>
</dbReference>
<dbReference type="AlphaFoldDB" id="A0A4Y7Q954"/>
<dbReference type="PANTHER" id="PTHR38926">
    <property type="entry name" value="F-BOX DOMAIN CONTAINING PROTEIN, EXPRESSED"/>
    <property type="match status" value="1"/>
</dbReference>
<organism evidence="2 3">
    <name type="scientific">Rickenella mellea</name>
    <dbReference type="NCBI Taxonomy" id="50990"/>
    <lineage>
        <taxon>Eukaryota</taxon>
        <taxon>Fungi</taxon>
        <taxon>Dikarya</taxon>
        <taxon>Basidiomycota</taxon>
        <taxon>Agaricomycotina</taxon>
        <taxon>Agaricomycetes</taxon>
        <taxon>Hymenochaetales</taxon>
        <taxon>Rickenellaceae</taxon>
        <taxon>Rickenella</taxon>
    </lineage>
</organism>
<dbReference type="InterPro" id="IPR032675">
    <property type="entry name" value="LRR_dom_sf"/>
</dbReference>
<dbReference type="SUPFAM" id="SSF81383">
    <property type="entry name" value="F-box domain"/>
    <property type="match status" value="1"/>
</dbReference>
<dbReference type="EMBL" id="ML170167">
    <property type="protein sequence ID" value="TDL24124.1"/>
    <property type="molecule type" value="Genomic_DNA"/>
</dbReference>
<dbReference type="PANTHER" id="PTHR38926:SF72">
    <property type="entry name" value="IM:7136021-RELATED"/>
    <property type="match status" value="1"/>
</dbReference>
<dbReference type="Gene3D" id="3.80.10.10">
    <property type="entry name" value="Ribonuclease Inhibitor"/>
    <property type="match status" value="1"/>
</dbReference>
<reference evidence="2 3" key="1">
    <citation type="submission" date="2018-06" db="EMBL/GenBank/DDBJ databases">
        <title>A transcriptomic atlas of mushroom development highlights an independent origin of complex multicellularity.</title>
        <authorList>
            <consortium name="DOE Joint Genome Institute"/>
            <person name="Krizsan K."/>
            <person name="Almasi E."/>
            <person name="Merenyi Z."/>
            <person name="Sahu N."/>
            <person name="Viragh M."/>
            <person name="Koszo T."/>
            <person name="Mondo S."/>
            <person name="Kiss B."/>
            <person name="Balint B."/>
            <person name="Kues U."/>
            <person name="Barry K."/>
            <person name="Hegedus J.C."/>
            <person name="Henrissat B."/>
            <person name="Johnson J."/>
            <person name="Lipzen A."/>
            <person name="Ohm R."/>
            <person name="Nagy I."/>
            <person name="Pangilinan J."/>
            <person name="Yan J."/>
            <person name="Xiong Y."/>
            <person name="Grigoriev I.V."/>
            <person name="Hibbett D.S."/>
            <person name="Nagy L.G."/>
        </authorList>
    </citation>
    <scope>NUCLEOTIDE SEQUENCE [LARGE SCALE GENOMIC DNA]</scope>
    <source>
        <strain evidence="2 3">SZMC22713</strain>
    </source>
</reference>
<protein>
    <recommendedName>
        <fullName evidence="1">F-box domain-containing protein</fullName>
    </recommendedName>
</protein>
<evidence type="ECO:0000313" key="2">
    <source>
        <dbReference type="EMBL" id="TDL24124.1"/>
    </source>
</evidence>
<accession>A0A4Y7Q954</accession>
<name>A0A4Y7Q954_9AGAM</name>